<evidence type="ECO:0000256" key="2">
    <source>
        <dbReference type="ARBA" id="ARBA00023054"/>
    </source>
</evidence>
<evidence type="ECO:0000256" key="1">
    <source>
        <dbReference type="ARBA" id="ARBA00005485"/>
    </source>
</evidence>
<comment type="similarity">
    <text evidence="1">Belongs to the WEB family.</text>
</comment>
<reference evidence="5" key="1">
    <citation type="journal article" date="2023" name="Plant J.">
        <title>Genome sequences and population genomics provide insights into the demographic history, inbreeding, and mutation load of two 'living fossil' tree species of Dipteronia.</title>
        <authorList>
            <person name="Feng Y."/>
            <person name="Comes H.P."/>
            <person name="Chen J."/>
            <person name="Zhu S."/>
            <person name="Lu R."/>
            <person name="Zhang X."/>
            <person name="Li P."/>
            <person name="Qiu J."/>
            <person name="Olsen K.M."/>
            <person name="Qiu Y."/>
        </authorList>
    </citation>
    <scope>NUCLEOTIDE SEQUENCE</scope>
    <source>
        <strain evidence="5">NBL</strain>
    </source>
</reference>
<evidence type="ECO:0000313" key="5">
    <source>
        <dbReference type="EMBL" id="KAK3229988.1"/>
    </source>
</evidence>
<gene>
    <name evidence="5" type="ORF">Dsin_001869</name>
</gene>
<keyword evidence="6" id="KW-1185">Reference proteome</keyword>
<accession>A0AAE0EIQ8</accession>
<feature type="coiled-coil region" evidence="3">
    <location>
        <begin position="378"/>
        <end position="409"/>
    </location>
</feature>
<dbReference type="PANTHER" id="PTHR32054">
    <property type="entry name" value="HEAVY CHAIN, PUTATIVE, EXPRESSED-RELATED-RELATED"/>
    <property type="match status" value="1"/>
</dbReference>
<comment type="caution">
    <text evidence="5">The sequence shown here is derived from an EMBL/GenBank/DDBJ whole genome shotgun (WGS) entry which is preliminary data.</text>
</comment>
<dbReference type="GO" id="GO:0009904">
    <property type="term" value="P:chloroplast accumulation movement"/>
    <property type="evidence" value="ECO:0007669"/>
    <property type="project" value="TreeGrafter"/>
</dbReference>
<proteinExistence type="inferred from homology"/>
<evidence type="ECO:0000313" key="6">
    <source>
        <dbReference type="Proteomes" id="UP001281410"/>
    </source>
</evidence>
<dbReference type="EMBL" id="JANJYJ010000001">
    <property type="protein sequence ID" value="KAK3229988.1"/>
    <property type="molecule type" value="Genomic_DNA"/>
</dbReference>
<dbReference type="GO" id="GO:0005829">
    <property type="term" value="C:cytosol"/>
    <property type="evidence" value="ECO:0007669"/>
    <property type="project" value="TreeGrafter"/>
</dbReference>
<name>A0AAE0EIQ8_9ROSI</name>
<sequence length="576" mass="64774">MAETTLDSASEPVPGTPGIREVRPEPGSESSFGFCTEMGGGGDRSFGIRKVGLRAEIDTSPPFGSVKEAVTRFGGSGPWLPLYKLGDGYNGIDEEFDIKRVEEQAAELEKDLIVKELETLDVLEELGTTKKIVEELKLQIQKEALKCMATPDNQPISTPVIKEMNKEHQRNYNSSPVICPVSSPDMILMELKQAKLNLGRTITDLGVIQTSVESLNKKMKKEKTLLEKTRERPRIIARGGGESINNVGLTKSPAAEISRESLKMCQGDQFRKLAEISRAMLGNEQNNKACLKTAEMRWVAAKKMEEAAKAAEALAFAEIKSLSSSESTSGFFLPEPVEKVIKTEDLPKKRNKNVARTMELQQFDESNFNSKLAIQKMLEEASSEVRFSKQALEEALNRIEIANRKQLAAGEALRRWAPISPEQAIMYSPASATTPRLNIFHPSNDYRDHQNSPLIHHHVLNNKRLNLDAIEDNSSKPVLRPTVSMRDILSRKQVLPEECVVRRQAEGQTERRKVALSQMLQELREDLTFPRKAEPDQCDHDHDHHQKQFFAQRRKFGFIHISLPLTKQSKKKMQVL</sequence>
<organism evidence="5 6">
    <name type="scientific">Dipteronia sinensis</name>
    <dbReference type="NCBI Taxonomy" id="43782"/>
    <lineage>
        <taxon>Eukaryota</taxon>
        <taxon>Viridiplantae</taxon>
        <taxon>Streptophyta</taxon>
        <taxon>Embryophyta</taxon>
        <taxon>Tracheophyta</taxon>
        <taxon>Spermatophyta</taxon>
        <taxon>Magnoliopsida</taxon>
        <taxon>eudicotyledons</taxon>
        <taxon>Gunneridae</taxon>
        <taxon>Pentapetalae</taxon>
        <taxon>rosids</taxon>
        <taxon>malvids</taxon>
        <taxon>Sapindales</taxon>
        <taxon>Sapindaceae</taxon>
        <taxon>Hippocastanoideae</taxon>
        <taxon>Acereae</taxon>
        <taxon>Dipteronia</taxon>
    </lineage>
</organism>
<feature type="region of interest" description="Disordered" evidence="4">
    <location>
        <begin position="1"/>
        <end position="32"/>
    </location>
</feature>
<dbReference type="AlphaFoldDB" id="A0AAE0EIQ8"/>
<dbReference type="Pfam" id="PF05701">
    <property type="entry name" value="WEMBL"/>
    <property type="match status" value="1"/>
</dbReference>
<protein>
    <recommendedName>
        <fullName evidence="7">WEB family protein</fullName>
    </recommendedName>
</protein>
<evidence type="ECO:0000256" key="3">
    <source>
        <dbReference type="SAM" id="Coils"/>
    </source>
</evidence>
<dbReference type="GO" id="GO:0009903">
    <property type="term" value="P:chloroplast avoidance movement"/>
    <property type="evidence" value="ECO:0007669"/>
    <property type="project" value="TreeGrafter"/>
</dbReference>
<keyword evidence="2 3" id="KW-0175">Coiled coil</keyword>
<dbReference type="PANTHER" id="PTHR32054:SF48">
    <property type="entry name" value="WEB FAMILY PROTEIN"/>
    <property type="match status" value="1"/>
</dbReference>
<dbReference type="InterPro" id="IPR008545">
    <property type="entry name" value="Web"/>
</dbReference>
<evidence type="ECO:0008006" key="7">
    <source>
        <dbReference type="Google" id="ProtNLM"/>
    </source>
</evidence>
<dbReference type="Proteomes" id="UP001281410">
    <property type="component" value="Unassembled WGS sequence"/>
</dbReference>
<evidence type="ECO:0000256" key="4">
    <source>
        <dbReference type="SAM" id="MobiDB-lite"/>
    </source>
</evidence>